<dbReference type="InterPro" id="IPR011990">
    <property type="entry name" value="TPR-like_helical_dom_sf"/>
</dbReference>
<keyword evidence="2" id="KW-1185">Reference proteome</keyword>
<evidence type="ECO:0000313" key="2">
    <source>
        <dbReference type="Proteomes" id="UP000004690"/>
    </source>
</evidence>
<dbReference type="RefSeq" id="WP_008612160.1">
    <property type="nucleotide sequence ID" value="NZ_JH651379.1"/>
</dbReference>
<protein>
    <recommendedName>
        <fullName evidence="3">SusD/RagB family nutrient-binding outer membrane lipoprotein</fullName>
    </recommendedName>
</protein>
<organism evidence="1 2">
    <name type="scientific">Galbibacter orientalis DSM 19592</name>
    <dbReference type="NCBI Taxonomy" id="926559"/>
    <lineage>
        <taxon>Bacteria</taxon>
        <taxon>Pseudomonadati</taxon>
        <taxon>Bacteroidota</taxon>
        <taxon>Flavobacteriia</taxon>
        <taxon>Flavobacteriales</taxon>
        <taxon>Flavobacteriaceae</taxon>
        <taxon>Galbibacter</taxon>
    </lineage>
</organism>
<dbReference type="eggNOG" id="COG0521">
    <property type="taxonomic scope" value="Bacteria"/>
</dbReference>
<dbReference type="Pfam" id="PF12741">
    <property type="entry name" value="SusD-like"/>
    <property type="match status" value="1"/>
</dbReference>
<name>I3C5G9_9FLAO</name>
<evidence type="ECO:0000313" key="1">
    <source>
        <dbReference type="EMBL" id="EIJ38862.1"/>
    </source>
</evidence>
<dbReference type="HOGENOM" id="CLU_025928_3_0_10"/>
<dbReference type="OrthoDB" id="725917at2"/>
<dbReference type="Gene3D" id="1.25.40.390">
    <property type="match status" value="2"/>
</dbReference>
<dbReference type="EMBL" id="JH651379">
    <property type="protein sequence ID" value="EIJ38862.1"/>
    <property type="molecule type" value="Genomic_DNA"/>
</dbReference>
<gene>
    <name evidence="1" type="ORF">JoomaDRAFT_1863</name>
</gene>
<dbReference type="SUPFAM" id="SSF48452">
    <property type="entry name" value="TPR-like"/>
    <property type="match status" value="1"/>
</dbReference>
<sequence length="570" mass="63452">MKRVRKYIFQLFLIGLLPLNSCETTELDLSDNPNELELSQSSTDFFLNSVQVDFATFTHLMGANGARLVRIESMSGRSYQNVSEFSPAFLETEWNTAYQADGGEELPTGLKINGILSNIRAMKSEAEALELYHHIAMTQVIEASTMVTLVDYFGDVPYSEALQANAETPILNPKVDEGAAIYAAALELLDKAIANFKKEVVLEPENDFYYNGNWGNWIKAANTLKMKIYLQKRLVDGAALLKFNTIVSSGNYIKENDEDFAFNWGVNDVQPDSRHPFYASNYLNTGSGAYMSNWFMNLMNSSQDPRVRYYFYRQTNAVPGQEISPNEEALSCSLEPVPQHYIDGGFTFCNLPNGYWGRDHGQDAGVPPDGFLKTTYGVYPAGGKFDDNSFEGVLPGDGGAGAGITPILLASWVDFMQAEIAMVNGDGNGAKAFMLSGIDKSMQKVMSFGELDPSASTSFIPTLPDVVNFEENIKSNFENATTETEMWNVLAEQYWVALFGNGTDAYNFYRRTGYPTTLQPNLEKDPGGFILSLYYPSNFVNNNSSTSQKADVRTRVFWDNHKDVNFPIAN</sequence>
<accession>I3C5G9</accession>
<proteinExistence type="predicted"/>
<dbReference type="AlphaFoldDB" id="I3C5G9"/>
<evidence type="ECO:0008006" key="3">
    <source>
        <dbReference type="Google" id="ProtNLM"/>
    </source>
</evidence>
<dbReference type="Pfam" id="PF12771">
    <property type="entry name" value="SusD-like_2"/>
    <property type="match status" value="1"/>
</dbReference>
<dbReference type="InterPro" id="IPR024302">
    <property type="entry name" value="SusD-like"/>
</dbReference>
<dbReference type="STRING" id="926559.JoomaDRAFT_1863"/>
<reference evidence="1 2" key="1">
    <citation type="submission" date="2012-02" db="EMBL/GenBank/DDBJ databases">
        <title>Improved High-Quality Draft genome of Joostella marina DSM 19592.</title>
        <authorList>
            <consortium name="US DOE Joint Genome Institute (JGI-PGF)"/>
            <person name="Lucas S."/>
            <person name="Copeland A."/>
            <person name="Lapidus A."/>
            <person name="Bruce D."/>
            <person name="Goodwin L."/>
            <person name="Pitluck S."/>
            <person name="Peters L."/>
            <person name="Chertkov O."/>
            <person name="Ovchinnikova G."/>
            <person name="Kyrpides N."/>
            <person name="Mavromatis K."/>
            <person name="Detter J.C."/>
            <person name="Han C."/>
            <person name="Land M."/>
            <person name="Hauser L."/>
            <person name="Markowitz V."/>
            <person name="Cheng J.-F."/>
            <person name="Hugenholtz P."/>
            <person name="Woyke T."/>
            <person name="Wu D."/>
            <person name="Tindall B."/>
            <person name="Brambilla E."/>
            <person name="Klenk H.-P."/>
            <person name="Eisen J.A."/>
        </authorList>
    </citation>
    <scope>NUCLEOTIDE SEQUENCE [LARGE SCALE GENOMIC DNA]</scope>
    <source>
        <strain evidence="1 2">DSM 19592</strain>
    </source>
</reference>
<dbReference type="Proteomes" id="UP000004690">
    <property type="component" value="Unassembled WGS sequence"/>
</dbReference>
<dbReference type="InterPro" id="IPR041662">
    <property type="entry name" value="SusD-like_2"/>
</dbReference>